<dbReference type="Gene3D" id="3.30.70.890">
    <property type="entry name" value="GHMP kinase, C-terminal domain"/>
    <property type="match status" value="1"/>
</dbReference>
<evidence type="ECO:0000256" key="3">
    <source>
        <dbReference type="ARBA" id="ARBA00022516"/>
    </source>
</evidence>
<accession>A0AB39U729</accession>
<evidence type="ECO:0000259" key="10">
    <source>
        <dbReference type="Pfam" id="PF22700"/>
    </source>
</evidence>
<protein>
    <recommendedName>
        <fullName evidence="2">diphosphomevalonate decarboxylase</fullName>
        <ecNumber evidence="2">4.1.1.33</ecNumber>
    </recommendedName>
</protein>
<dbReference type="KEGG" id="baqk:QN215_01855"/>
<dbReference type="RefSeq" id="WP_369344447.1">
    <property type="nucleotide sequence ID" value="NZ_CP129674.1"/>
</dbReference>
<evidence type="ECO:0000256" key="6">
    <source>
        <dbReference type="ARBA" id="ARBA00023098"/>
    </source>
</evidence>
<evidence type="ECO:0000256" key="4">
    <source>
        <dbReference type="ARBA" id="ARBA00022741"/>
    </source>
</evidence>
<feature type="compositionally biased region" description="Low complexity" evidence="8">
    <location>
        <begin position="15"/>
        <end position="27"/>
    </location>
</feature>
<dbReference type="PANTHER" id="PTHR10977:SF3">
    <property type="entry name" value="DIPHOSPHOMEVALONATE DECARBOXYLASE"/>
    <property type="match status" value="1"/>
</dbReference>
<evidence type="ECO:0000256" key="7">
    <source>
        <dbReference type="ARBA" id="ARBA00023239"/>
    </source>
</evidence>
<keyword evidence="6" id="KW-0443">Lipid metabolism</keyword>
<dbReference type="InterPro" id="IPR005935">
    <property type="entry name" value="Mev_decarb"/>
</dbReference>
<evidence type="ECO:0000256" key="8">
    <source>
        <dbReference type="SAM" id="MobiDB-lite"/>
    </source>
</evidence>
<evidence type="ECO:0000256" key="5">
    <source>
        <dbReference type="ARBA" id="ARBA00022840"/>
    </source>
</evidence>
<sequence length="397" mass="42440">MRPESARSNAQNKTQASQALQPSQASQGPSEAMQATARANANIALVKYWGKADESLIIPHASSLSLTVDGLGTTTQVTFHDGTSGKAAASKHESEESDETGDTLTIDGERHQGKALHRVSAFLDRIRELAGIQARANVISCNTVPYAAGLASSASAFAALAAAASHAAGLHMDDRDLSRLARYGSGSASRSIYAGLAVWHAGHDDASSYAEAIASLLESEGASADAAESARDFGMHLAMIVILISNKKKAISSRAAMHRSVETSPLYRPWIQSCKDDLRQAITAVRRGDIEMLGTVTERNSYGMHATMMTAQPPVLFWQPETVEALHAVEDLRASGLGAWSTMDAGPNVKVLTSAKDAVRVCEALRERMPERDIRIHMAGEGVRILDKNLDMHSRVQ</sequence>
<dbReference type="InterPro" id="IPR014721">
    <property type="entry name" value="Ribsml_uS5_D2-typ_fold_subgr"/>
</dbReference>
<dbReference type="NCBIfam" id="TIGR01240">
    <property type="entry name" value="mevDPdecarb"/>
    <property type="match status" value="1"/>
</dbReference>
<dbReference type="InterPro" id="IPR029765">
    <property type="entry name" value="Mev_diP_decarb"/>
</dbReference>
<dbReference type="Gene3D" id="3.30.230.10">
    <property type="match status" value="1"/>
</dbReference>
<dbReference type="InterPro" id="IPR036554">
    <property type="entry name" value="GHMP_kinase_C_sf"/>
</dbReference>
<dbReference type="EC" id="4.1.1.33" evidence="2"/>
<feature type="region of interest" description="Disordered" evidence="8">
    <location>
        <begin position="79"/>
        <end position="106"/>
    </location>
</feature>
<organism evidence="11">
    <name type="scientific">Bifidobacterium aquikefiricola</name>
    <dbReference type="NCBI Taxonomy" id="3059038"/>
    <lineage>
        <taxon>Bacteria</taxon>
        <taxon>Bacillati</taxon>
        <taxon>Actinomycetota</taxon>
        <taxon>Actinomycetes</taxon>
        <taxon>Bifidobacteriales</taxon>
        <taxon>Bifidobacteriaceae</taxon>
        <taxon>Bifidobacterium</taxon>
    </lineage>
</organism>
<keyword evidence="3" id="KW-0444">Lipid biosynthesis</keyword>
<dbReference type="PIRSF" id="PIRSF015950">
    <property type="entry name" value="Mev_P_decrbx"/>
    <property type="match status" value="1"/>
</dbReference>
<dbReference type="EMBL" id="CP129674">
    <property type="protein sequence ID" value="XDS44901.1"/>
    <property type="molecule type" value="Genomic_DNA"/>
</dbReference>
<dbReference type="GO" id="GO:0005524">
    <property type="term" value="F:ATP binding"/>
    <property type="evidence" value="ECO:0007669"/>
    <property type="project" value="UniProtKB-KW"/>
</dbReference>
<dbReference type="GO" id="GO:0005829">
    <property type="term" value="C:cytosol"/>
    <property type="evidence" value="ECO:0007669"/>
    <property type="project" value="InterPro"/>
</dbReference>
<feature type="domain" description="Mvd1 C-terminal" evidence="9">
    <location>
        <begin position="240"/>
        <end position="373"/>
    </location>
</feature>
<feature type="compositionally biased region" description="Polar residues" evidence="8">
    <location>
        <begin position="1"/>
        <end position="14"/>
    </location>
</feature>
<dbReference type="Pfam" id="PF18376">
    <property type="entry name" value="MDD_C"/>
    <property type="match status" value="1"/>
</dbReference>
<keyword evidence="4" id="KW-0547">Nucleotide-binding</keyword>
<dbReference type="AlphaFoldDB" id="A0AB39U729"/>
<dbReference type="InterPro" id="IPR053859">
    <property type="entry name" value="MVD-like_N"/>
</dbReference>
<dbReference type="SUPFAM" id="SSF54211">
    <property type="entry name" value="Ribosomal protein S5 domain 2-like"/>
    <property type="match status" value="1"/>
</dbReference>
<proteinExistence type="inferred from homology"/>
<evidence type="ECO:0000259" key="9">
    <source>
        <dbReference type="Pfam" id="PF18376"/>
    </source>
</evidence>
<dbReference type="GO" id="GO:0004163">
    <property type="term" value="F:diphosphomevalonate decarboxylase activity"/>
    <property type="evidence" value="ECO:0007669"/>
    <property type="project" value="UniProtKB-EC"/>
</dbReference>
<reference evidence="11" key="1">
    <citation type="submission" date="2023-07" db="EMBL/GenBank/DDBJ databases">
        <title>Bifidobacterium aquikefiriaerophilum sp. nov. and Bifidobacterium eccum sp. nov., isolated from water kefir.</title>
        <authorList>
            <person name="Breselge S."/>
            <person name="Bellassi P."/>
            <person name="Barcenilla C."/>
            <person name="Alvarez-Ordonez A."/>
            <person name="Morelli L."/>
            <person name="Cotter P.D."/>
        </authorList>
    </citation>
    <scope>NUCLEOTIDE SEQUENCE</scope>
    <source>
        <strain evidence="11">WK041_4_12</strain>
    </source>
</reference>
<feature type="region of interest" description="Disordered" evidence="8">
    <location>
        <begin position="1"/>
        <end position="34"/>
    </location>
</feature>
<dbReference type="InterPro" id="IPR020568">
    <property type="entry name" value="Ribosomal_Su5_D2-typ_SF"/>
</dbReference>
<comment type="similarity">
    <text evidence="1">Belongs to the diphosphomevalonate decarboxylase family.</text>
</comment>
<dbReference type="SUPFAM" id="SSF55060">
    <property type="entry name" value="GHMP Kinase, C-terminal domain"/>
    <property type="match status" value="1"/>
</dbReference>
<dbReference type="Pfam" id="PF22700">
    <property type="entry name" value="MVD-like_N"/>
    <property type="match status" value="1"/>
</dbReference>
<evidence type="ECO:0000256" key="1">
    <source>
        <dbReference type="ARBA" id="ARBA00008831"/>
    </source>
</evidence>
<dbReference type="InterPro" id="IPR041431">
    <property type="entry name" value="Mvd1_C"/>
</dbReference>
<dbReference type="PANTHER" id="PTHR10977">
    <property type="entry name" value="DIPHOSPHOMEVALONATE DECARBOXYLASE"/>
    <property type="match status" value="1"/>
</dbReference>
<feature type="domain" description="Diphosphomevalonate decarboxylase-like N-terminal" evidence="10">
    <location>
        <begin position="39"/>
        <end position="210"/>
    </location>
</feature>
<dbReference type="GO" id="GO:0019287">
    <property type="term" value="P:isopentenyl diphosphate biosynthetic process, mevalonate pathway"/>
    <property type="evidence" value="ECO:0007669"/>
    <property type="project" value="InterPro"/>
</dbReference>
<keyword evidence="7 11" id="KW-0456">Lyase</keyword>
<keyword evidence="5" id="KW-0067">ATP-binding</keyword>
<evidence type="ECO:0000256" key="2">
    <source>
        <dbReference type="ARBA" id="ARBA00012296"/>
    </source>
</evidence>
<gene>
    <name evidence="11" type="primary">mvaD</name>
    <name evidence="11" type="ORF">QN215_01855</name>
</gene>
<name>A0AB39U729_9BIFI</name>
<dbReference type="FunFam" id="3.30.230.10:FF:000072">
    <property type="entry name" value="Diphosphomevalonate decarboxylase"/>
    <property type="match status" value="1"/>
</dbReference>
<evidence type="ECO:0000313" key="11">
    <source>
        <dbReference type="EMBL" id="XDS44901.1"/>
    </source>
</evidence>